<proteinExistence type="inferred from homology"/>
<dbReference type="PROSITE" id="PS00636">
    <property type="entry name" value="DNAJ_1"/>
    <property type="match status" value="1"/>
</dbReference>
<organism evidence="9 10">
    <name type="scientific">Chlamydomonas schloesseri</name>
    <dbReference type="NCBI Taxonomy" id="2026947"/>
    <lineage>
        <taxon>Eukaryota</taxon>
        <taxon>Viridiplantae</taxon>
        <taxon>Chlorophyta</taxon>
        <taxon>core chlorophytes</taxon>
        <taxon>Chlorophyceae</taxon>
        <taxon>CS clade</taxon>
        <taxon>Chlamydomonadales</taxon>
        <taxon>Chlamydomonadaceae</taxon>
        <taxon>Chlamydomonas</taxon>
    </lineage>
</organism>
<evidence type="ECO:0000256" key="5">
    <source>
        <dbReference type="PROSITE-ProRule" id="PRU00546"/>
    </source>
</evidence>
<dbReference type="Gene3D" id="1.10.287.110">
    <property type="entry name" value="DnaJ domain"/>
    <property type="match status" value="1"/>
</dbReference>
<dbReference type="Gene3D" id="2.60.260.20">
    <property type="entry name" value="Urease metallochaperone UreE, N-terminal domain"/>
    <property type="match status" value="2"/>
</dbReference>
<dbReference type="EMBL" id="JAEHOD010000010">
    <property type="protein sequence ID" value="KAG2450839.1"/>
    <property type="molecule type" value="Genomic_DNA"/>
</dbReference>
<reference evidence="9" key="1">
    <citation type="journal article" date="2020" name="bioRxiv">
        <title>Comparative genomics of Chlamydomonas.</title>
        <authorList>
            <person name="Craig R.J."/>
            <person name="Hasan A.R."/>
            <person name="Ness R.W."/>
            <person name="Keightley P.D."/>
        </authorList>
    </citation>
    <scope>NUCLEOTIDE SEQUENCE</scope>
    <source>
        <strain evidence="9">CCAP 11/173</strain>
    </source>
</reference>
<dbReference type="PANTHER" id="PTHR43888">
    <property type="entry name" value="DNAJ-LIKE-2, ISOFORM A-RELATED"/>
    <property type="match status" value="1"/>
</dbReference>
<dbReference type="GO" id="GO:0030544">
    <property type="term" value="F:Hsp70 protein binding"/>
    <property type="evidence" value="ECO:0007669"/>
    <property type="project" value="InterPro"/>
</dbReference>
<keyword evidence="4 5" id="KW-0862">Zinc</keyword>
<dbReference type="HAMAP" id="MF_01152">
    <property type="entry name" value="DnaJ"/>
    <property type="match status" value="1"/>
</dbReference>
<dbReference type="Pfam" id="PF00226">
    <property type="entry name" value="DnaJ"/>
    <property type="match status" value="1"/>
</dbReference>
<evidence type="ECO:0000259" key="8">
    <source>
        <dbReference type="PROSITE" id="PS51188"/>
    </source>
</evidence>
<dbReference type="InterPro" id="IPR002939">
    <property type="entry name" value="DnaJ_C"/>
</dbReference>
<dbReference type="CDD" id="cd06257">
    <property type="entry name" value="DnaJ"/>
    <property type="match status" value="1"/>
</dbReference>
<dbReference type="CDD" id="cd10747">
    <property type="entry name" value="DnaJ_C"/>
    <property type="match status" value="1"/>
</dbReference>
<dbReference type="InterPro" id="IPR018253">
    <property type="entry name" value="DnaJ_domain_CS"/>
</dbReference>
<dbReference type="SUPFAM" id="SSF49493">
    <property type="entry name" value="HSP40/DnaJ peptide-binding domain"/>
    <property type="match status" value="2"/>
</dbReference>
<keyword evidence="2" id="KW-0677">Repeat</keyword>
<dbReference type="InterPro" id="IPR001623">
    <property type="entry name" value="DnaJ_domain"/>
</dbReference>
<dbReference type="Pfam" id="PF01556">
    <property type="entry name" value="DnaJ_C"/>
    <property type="match status" value="1"/>
</dbReference>
<feature type="zinc finger region" description="CR-type" evidence="5">
    <location>
        <begin position="161"/>
        <end position="245"/>
    </location>
</feature>
<dbReference type="GO" id="GO:0005524">
    <property type="term" value="F:ATP binding"/>
    <property type="evidence" value="ECO:0007669"/>
    <property type="project" value="InterPro"/>
</dbReference>
<evidence type="ECO:0000313" key="9">
    <source>
        <dbReference type="EMBL" id="KAG2450839.1"/>
    </source>
</evidence>
<evidence type="ECO:0000256" key="1">
    <source>
        <dbReference type="ARBA" id="ARBA00022723"/>
    </source>
</evidence>
<evidence type="ECO:0000256" key="3">
    <source>
        <dbReference type="ARBA" id="ARBA00022771"/>
    </source>
</evidence>
<dbReference type="OrthoDB" id="550424at2759"/>
<dbReference type="FunFam" id="1.10.287.110:FF:000041">
    <property type="entry name" value="Chaperone protein DNAj, putative"/>
    <property type="match status" value="1"/>
</dbReference>
<feature type="region of interest" description="Disordered" evidence="6">
    <location>
        <begin position="20"/>
        <end position="41"/>
    </location>
</feature>
<dbReference type="CDD" id="cd10719">
    <property type="entry name" value="DnaJ_zf"/>
    <property type="match status" value="1"/>
</dbReference>
<dbReference type="InterPro" id="IPR012724">
    <property type="entry name" value="DnaJ"/>
</dbReference>
<evidence type="ECO:0000313" key="10">
    <source>
        <dbReference type="Proteomes" id="UP000613740"/>
    </source>
</evidence>
<dbReference type="InterPro" id="IPR008971">
    <property type="entry name" value="HSP40/DnaJ_pept-bd"/>
</dbReference>
<dbReference type="GO" id="GO:0051082">
    <property type="term" value="F:unfolded protein binding"/>
    <property type="evidence" value="ECO:0007669"/>
    <property type="project" value="InterPro"/>
</dbReference>
<dbReference type="Proteomes" id="UP000613740">
    <property type="component" value="Unassembled WGS sequence"/>
</dbReference>
<dbReference type="PROSITE" id="PS50076">
    <property type="entry name" value="DNAJ_2"/>
    <property type="match status" value="1"/>
</dbReference>
<dbReference type="SUPFAM" id="SSF46565">
    <property type="entry name" value="Chaperone J-domain"/>
    <property type="match status" value="1"/>
</dbReference>
<evidence type="ECO:0000256" key="4">
    <source>
        <dbReference type="ARBA" id="ARBA00022833"/>
    </source>
</evidence>
<feature type="domain" description="CR-type" evidence="8">
    <location>
        <begin position="161"/>
        <end position="245"/>
    </location>
</feature>
<feature type="domain" description="J" evidence="7">
    <location>
        <begin position="42"/>
        <end position="103"/>
    </location>
</feature>
<dbReference type="Pfam" id="PF00684">
    <property type="entry name" value="DnaJ_CXXCXGXG"/>
    <property type="match status" value="1"/>
</dbReference>
<dbReference type="Gene3D" id="2.10.230.10">
    <property type="entry name" value="Heat shock protein DnaJ, cysteine-rich domain"/>
    <property type="match status" value="1"/>
</dbReference>
<comment type="caution">
    <text evidence="9">The sequence shown here is derived from an EMBL/GenBank/DDBJ whole genome shotgun (WGS) entry which is preliminary data.</text>
</comment>
<dbReference type="SUPFAM" id="SSF57938">
    <property type="entry name" value="DnaJ/Hsp40 cysteine-rich domain"/>
    <property type="match status" value="1"/>
</dbReference>
<feature type="compositionally biased region" description="Gly residues" evidence="6">
    <location>
        <begin position="20"/>
        <end position="34"/>
    </location>
</feature>
<name>A0A835WN30_9CHLO</name>
<evidence type="ECO:0008006" key="11">
    <source>
        <dbReference type="Google" id="ProtNLM"/>
    </source>
</evidence>
<dbReference type="FunFam" id="2.60.260.20:FF:000003">
    <property type="entry name" value="DnaJ subfamily A member 2"/>
    <property type="match status" value="1"/>
</dbReference>
<dbReference type="SMART" id="SM00271">
    <property type="entry name" value="DnaJ"/>
    <property type="match status" value="1"/>
</dbReference>
<dbReference type="InterPro" id="IPR036410">
    <property type="entry name" value="HSP_DnaJ_Cys-rich_dom_sf"/>
</dbReference>
<gene>
    <name evidence="9" type="ORF">HYH02_004673</name>
</gene>
<dbReference type="GO" id="GO:0008270">
    <property type="term" value="F:zinc ion binding"/>
    <property type="evidence" value="ECO:0007669"/>
    <property type="project" value="UniProtKB-KW"/>
</dbReference>
<dbReference type="GO" id="GO:0009408">
    <property type="term" value="P:response to heat"/>
    <property type="evidence" value="ECO:0007669"/>
    <property type="project" value="InterPro"/>
</dbReference>
<accession>A0A835WN30</accession>
<dbReference type="InterPro" id="IPR044713">
    <property type="entry name" value="DNJA1/2-like"/>
</dbReference>
<keyword evidence="10" id="KW-1185">Reference proteome</keyword>
<dbReference type="PROSITE" id="PS51188">
    <property type="entry name" value="ZF_CR"/>
    <property type="match status" value="1"/>
</dbReference>
<dbReference type="InterPro" id="IPR036869">
    <property type="entry name" value="J_dom_sf"/>
</dbReference>
<evidence type="ECO:0000256" key="6">
    <source>
        <dbReference type="SAM" id="MobiDB-lite"/>
    </source>
</evidence>
<dbReference type="FunFam" id="2.10.230.10:FF:000001">
    <property type="entry name" value="DnaJ subfamily A member 2"/>
    <property type="match status" value="1"/>
</dbReference>
<evidence type="ECO:0000259" key="7">
    <source>
        <dbReference type="PROSITE" id="PS50076"/>
    </source>
</evidence>
<feature type="region of interest" description="Disordered" evidence="6">
    <location>
        <begin position="386"/>
        <end position="453"/>
    </location>
</feature>
<dbReference type="GO" id="GO:0006457">
    <property type="term" value="P:protein folding"/>
    <property type="evidence" value="ECO:0007669"/>
    <property type="project" value="InterPro"/>
</dbReference>
<keyword evidence="1 5" id="KW-0479">Metal-binding</keyword>
<protein>
    <recommendedName>
        <fullName evidence="11">DnaJ-like protein</fullName>
    </recommendedName>
</protein>
<dbReference type="PRINTS" id="PR00625">
    <property type="entry name" value="JDOMAIN"/>
</dbReference>
<keyword evidence="3 5" id="KW-0863">Zinc-finger</keyword>
<evidence type="ECO:0000256" key="2">
    <source>
        <dbReference type="ARBA" id="ARBA00022737"/>
    </source>
</evidence>
<dbReference type="InterPro" id="IPR001305">
    <property type="entry name" value="HSP_DnaJ_Cys-rich_dom"/>
</dbReference>
<sequence>MFGGFPFGAGGFGGGGMPEGFGGMPGGGRAGSGGPKKSNNSRYYELLGVSKDADADEIKKAHRKLALKLHPDKGGDPDKFKEINEAYDVLKDPKKREIYDQYGEDAIKEGMGSGAGHGGGMSDLFEQMFGMGGGGGRRQRERKSEDVVHKLQVPLEDLYAGGTKKLSMSRQLPCDSCKGSGSKSGKRYECSTCQGTGVQVHLRPLGPGMMQQIQSRCSACAGSGYNCPPSDACTACKGKCLVADKKTFEVHIEPGMKHGSRIVLRGEAGCTEPGLAPGDIILVVVQKEHDVFQRAGVDLVMERHISLREALTGCSFTFKHLDGRTLRVTIPEGEVIKPGTFKCLQDEGMPFQGRPFMKGNMYVRFNVDFPESVTPAQAAAIRTALPAGPSQNNGGAMDTDEAEEVHRITNVADIEQELKSRVNVGKSAGASYESDDDDDDMPRGGQRVQCAQQ</sequence>
<dbReference type="AlphaFoldDB" id="A0A835WN30"/>